<dbReference type="Proteomes" id="UP001596405">
    <property type="component" value="Unassembled WGS sequence"/>
</dbReference>
<accession>A0ABW2DL99</accession>
<evidence type="ECO:0000313" key="8">
    <source>
        <dbReference type="EMBL" id="MFC6997073.1"/>
    </source>
</evidence>
<evidence type="ECO:0000256" key="3">
    <source>
        <dbReference type="ARBA" id="ARBA00022729"/>
    </source>
</evidence>
<dbReference type="Pfam" id="PF07980">
    <property type="entry name" value="SusD_RagB"/>
    <property type="match status" value="1"/>
</dbReference>
<evidence type="ECO:0000259" key="6">
    <source>
        <dbReference type="Pfam" id="PF07980"/>
    </source>
</evidence>
<name>A0ABW2DL99_9BACT</name>
<evidence type="ECO:0000256" key="4">
    <source>
        <dbReference type="ARBA" id="ARBA00023136"/>
    </source>
</evidence>
<dbReference type="InterPro" id="IPR033985">
    <property type="entry name" value="SusD-like_N"/>
</dbReference>
<feature type="domain" description="SusD-like N-terminal" evidence="7">
    <location>
        <begin position="53"/>
        <end position="216"/>
    </location>
</feature>
<comment type="subcellular location">
    <subcellularLocation>
        <location evidence="1">Cell outer membrane</location>
    </subcellularLocation>
</comment>
<dbReference type="SUPFAM" id="SSF48452">
    <property type="entry name" value="TPR-like"/>
    <property type="match status" value="1"/>
</dbReference>
<comment type="similarity">
    <text evidence="2">Belongs to the SusD family.</text>
</comment>
<sequence>MLRKIIVLLFIGLISQSCKELDLAPWDRPSDLTFWQTKEDAVNAVTACYGDLYNAETYIFNESLSDNAYTKSNNGNLVRDIANGNYDASNPLLQQVWANRYAGIRRCNQVLANIDRVAELDPSLKERLRAEARFLRAFHYFVLVNHFGGVPLIENVITIDESRNVVRASRETIVNFIHQELDLAYQNLPVNTAYAETDIGRATKGAALALKARMYLYDSNWPKVVETTEILMNGTAAGTYSLFPSYAGLFKMSNENNQEVIFDVQFMPIRRTHRIQYFLIPPTEGGYAAISPSQELVDSYLTINGRVISENGSGWNENTPYQNRDPRLRATIVYDGYPWVRADGTTTTINTRPGSGANSIGYSSNTTPTGYYVAKYFDPTAQNLVNSGLNLILIRYADVLLMHAEAKNELGQFNQDVWNKTIRRLRERAGFTDPNALMFPSNLGQAGLRDIIRRERRVELAFEGLRYYDIKRWQIADEVLNGWLHGMKTNNSSEDNGYERVDLRRFDPAKHYLWPIPQSERDRTNNLEQNPNW</sequence>
<protein>
    <submittedName>
        <fullName evidence="8">RagB/SusD family nutrient uptake outer membrane protein</fullName>
    </submittedName>
</protein>
<gene>
    <name evidence="8" type="ORF">ACFQHR_05515</name>
</gene>
<dbReference type="Gene3D" id="1.25.40.390">
    <property type="match status" value="1"/>
</dbReference>
<dbReference type="PROSITE" id="PS51257">
    <property type="entry name" value="PROKAR_LIPOPROTEIN"/>
    <property type="match status" value="1"/>
</dbReference>
<comment type="caution">
    <text evidence="8">The sequence shown here is derived from an EMBL/GenBank/DDBJ whole genome shotgun (WGS) entry which is preliminary data.</text>
</comment>
<evidence type="ECO:0000259" key="7">
    <source>
        <dbReference type="Pfam" id="PF14322"/>
    </source>
</evidence>
<evidence type="ECO:0000313" key="9">
    <source>
        <dbReference type="Proteomes" id="UP001596405"/>
    </source>
</evidence>
<keyword evidence="3" id="KW-0732">Signal</keyword>
<keyword evidence="9" id="KW-1185">Reference proteome</keyword>
<proteinExistence type="inferred from homology"/>
<dbReference type="InterPro" id="IPR011990">
    <property type="entry name" value="TPR-like_helical_dom_sf"/>
</dbReference>
<dbReference type="EMBL" id="JBHSYQ010000003">
    <property type="protein sequence ID" value="MFC6997073.1"/>
    <property type="molecule type" value="Genomic_DNA"/>
</dbReference>
<dbReference type="InterPro" id="IPR012944">
    <property type="entry name" value="SusD_RagB_dom"/>
</dbReference>
<reference evidence="9" key="1">
    <citation type="journal article" date="2019" name="Int. J. Syst. Evol. Microbiol.">
        <title>The Global Catalogue of Microorganisms (GCM) 10K type strain sequencing project: providing services to taxonomists for standard genome sequencing and annotation.</title>
        <authorList>
            <consortium name="The Broad Institute Genomics Platform"/>
            <consortium name="The Broad Institute Genome Sequencing Center for Infectious Disease"/>
            <person name="Wu L."/>
            <person name="Ma J."/>
        </authorList>
    </citation>
    <scope>NUCLEOTIDE SEQUENCE [LARGE SCALE GENOMIC DNA]</scope>
    <source>
        <strain evidence="9">CGMCC 4.7393</strain>
    </source>
</reference>
<keyword evidence="5" id="KW-0998">Cell outer membrane</keyword>
<evidence type="ECO:0000256" key="5">
    <source>
        <dbReference type="ARBA" id="ARBA00023237"/>
    </source>
</evidence>
<dbReference type="CDD" id="cd08977">
    <property type="entry name" value="SusD"/>
    <property type="match status" value="1"/>
</dbReference>
<evidence type="ECO:0000256" key="1">
    <source>
        <dbReference type="ARBA" id="ARBA00004442"/>
    </source>
</evidence>
<dbReference type="Pfam" id="PF14322">
    <property type="entry name" value="SusD-like_3"/>
    <property type="match status" value="1"/>
</dbReference>
<feature type="domain" description="RagB/SusD" evidence="6">
    <location>
        <begin position="274"/>
        <end position="533"/>
    </location>
</feature>
<organism evidence="8 9">
    <name type="scientific">Rufibacter roseus</name>
    <dbReference type="NCBI Taxonomy" id="1567108"/>
    <lineage>
        <taxon>Bacteria</taxon>
        <taxon>Pseudomonadati</taxon>
        <taxon>Bacteroidota</taxon>
        <taxon>Cytophagia</taxon>
        <taxon>Cytophagales</taxon>
        <taxon>Hymenobacteraceae</taxon>
        <taxon>Rufibacter</taxon>
    </lineage>
</organism>
<keyword evidence="4" id="KW-0472">Membrane</keyword>
<evidence type="ECO:0000256" key="2">
    <source>
        <dbReference type="ARBA" id="ARBA00006275"/>
    </source>
</evidence>
<dbReference type="RefSeq" id="WP_082882806.1">
    <property type="nucleotide sequence ID" value="NZ_JBHSYQ010000003.1"/>
</dbReference>